<comment type="caution">
    <text evidence="3">The sequence shown here is derived from an EMBL/GenBank/DDBJ whole genome shotgun (WGS) entry which is preliminary data.</text>
</comment>
<dbReference type="PANTHER" id="PTHR43358">
    <property type="entry name" value="ALPHA/BETA-HYDROLASE"/>
    <property type="match status" value="1"/>
</dbReference>
<reference evidence="3 4" key="1">
    <citation type="submission" date="2021-01" db="EMBL/GenBank/DDBJ databases">
        <title>Genome public.</title>
        <authorList>
            <person name="Liu C."/>
            <person name="Sun Q."/>
        </authorList>
    </citation>
    <scope>NUCLEOTIDE SEQUENCE [LARGE SCALE GENOMIC DNA]</scope>
    <source>
        <strain evidence="3 4">YIM B02515</strain>
    </source>
</reference>
<dbReference type="Gene3D" id="3.40.50.1820">
    <property type="entry name" value="alpha/beta hydrolase"/>
    <property type="match status" value="1"/>
</dbReference>
<protein>
    <submittedName>
        <fullName evidence="3">Alpha/beta hydrolase</fullName>
    </submittedName>
</protein>
<feature type="transmembrane region" description="Helical" evidence="1">
    <location>
        <begin position="24"/>
        <end position="48"/>
    </location>
</feature>
<evidence type="ECO:0000313" key="3">
    <source>
        <dbReference type="EMBL" id="MBL4935374.1"/>
    </source>
</evidence>
<sequence>MGMQIQFTSLKDVRRTNKNRKPKLIIYSILIILLAANLSGLYIGNIFYKKAFDIDTKKEVDLYEASKTTFNERRFVNLQKEEVSISSKNNYKLYGTYIKNSKATKDTIILVHGLAGSRWTVLKYADMYLDKGYNILIYDSKNHGHSGGDNVTYGYDEKNDLDSWVRWVYLKNKGGIIGVHGESMGAATALLQAELNEDKKRVSFYIADSSYADLKDEFLLRLKDDYKINNKFTANILLFYTEKVNQLRNNFKFNEASPKYIMKDISTPVLFIQGDQDNFIPKNSCEDLYKLKSGPKELFIVPNASHIKSYETNPDAYKDKVYNFIDKVTGSK</sequence>
<evidence type="ECO:0000259" key="2">
    <source>
        <dbReference type="Pfam" id="PF00561"/>
    </source>
</evidence>
<keyword evidence="1" id="KW-0472">Membrane</keyword>
<organism evidence="3 4">
    <name type="scientific">Clostridium rhizosphaerae</name>
    <dbReference type="NCBI Taxonomy" id="2803861"/>
    <lineage>
        <taxon>Bacteria</taxon>
        <taxon>Bacillati</taxon>
        <taxon>Bacillota</taxon>
        <taxon>Clostridia</taxon>
        <taxon>Eubacteriales</taxon>
        <taxon>Clostridiaceae</taxon>
        <taxon>Clostridium</taxon>
    </lineage>
</organism>
<dbReference type="SUPFAM" id="SSF53474">
    <property type="entry name" value="alpha/beta-Hydrolases"/>
    <property type="match status" value="1"/>
</dbReference>
<dbReference type="GO" id="GO:0016787">
    <property type="term" value="F:hydrolase activity"/>
    <property type="evidence" value="ECO:0007669"/>
    <property type="project" value="UniProtKB-KW"/>
</dbReference>
<dbReference type="InterPro" id="IPR000073">
    <property type="entry name" value="AB_hydrolase_1"/>
</dbReference>
<proteinExistence type="predicted"/>
<dbReference type="Pfam" id="PF00561">
    <property type="entry name" value="Abhydrolase_1"/>
    <property type="match status" value="1"/>
</dbReference>
<dbReference type="RefSeq" id="WP_202747968.1">
    <property type="nucleotide sequence ID" value="NZ_JAESWC010000002.1"/>
</dbReference>
<dbReference type="PANTHER" id="PTHR43358:SF5">
    <property type="entry name" value="EXPORTED PROTEIN"/>
    <property type="match status" value="1"/>
</dbReference>
<evidence type="ECO:0000313" key="4">
    <source>
        <dbReference type="Proteomes" id="UP000632377"/>
    </source>
</evidence>
<evidence type="ECO:0000256" key="1">
    <source>
        <dbReference type="SAM" id="Phobius"/>
    </source>
</evidence>
<keyword evidence="1" id="KW-0812">Transmembrane</keyword>
<keyword evidence="3" id="KW-0378">Hydrolase</keyword>
<accession>A0ABS1TAL8</accession>
<dbReference type="EMBL" id="JAESWC010000002">
    <property type="protein sequence ID" value="MBL4935374.1"/>
    <property type="molecule type" value="Genomic_DNA"/>
</dbReference>
<feature type="domain" description="AB hydrolase-1" evidence="2">
    <location>
        <begin position="107"/>
        <end position="217"/>
    </location>
</feature>
<name>A0ABS1TAL8_9CLOT</name>
<keyword evidence="1" id="KW-1133">Transmembrane helix</keyword>
<dbReference type="InterPro" id="IPR029058">
    <property type="entry name" value="AB_hydrolase_fold"/>
</dbReference>
<dbReference type="InterPro" id="IPR052920">
    <property type="entry name" value="DNA-binding_regulatory"/>
</dbReference>
<dbReference type="Proteomes" id="UP000632377">
    <property type="component" value="Unassembled WGS sequence"/>
</dbReference>
<gene>
    <name evidence="3" type="ORF">JK636_06340</name>
</gene>
<keyword evidence="4" id="KW-1185">Reference proteome</keyword>